<feature type="non-terminal residue" evidence="2">
    <location>
        <position position="72"/>
    </location>
</feature>
<organism evidence="2 3">
    <name type="scientific">Drosophila busckii</name>
    <name type="common">Fruit fly</name>
    <dbReference type="NCBI Taxonomy" id="30019"/>
    <lineage>
        <taxon>Eukaryota</taxon>
        <taxon>Metazoa</taxon>
        <taxon>Ecdysozoa</taxon>
        <taxon>Arthropoda</taxon>
        <taxon>Hexapoda</taxon>
        <taxon>Insecta</taxon>
        <taxon>Pterygota</taxon>
        <taxon>Neoptera</taxon>
        <taxon>Endopterygota</taxon>
        <taxon>Diptera</taxon>
        <taxon>Brachycera</taxon>
        <taxon>Muscomorpha</taxon>
        <taxon>Ephydroidea</taxon>
        <taxon>Drosophilidae</taxon>
        <taxon>Drosophila</taxon>
    </lineage>
</organism>
<evidence type="ECO:0000256" key="1">
    <source>
        <dbReference type="SAM" id="SignalP"/>
    </source>
</evidence>
<gene>
    <name evidence="2" type="ORF">Dbus_chrXg1528</name>
</gene>
<protein>
    <submittedName>
        <fullName evidence="2">CG17169</fullName>
    </submittedName>
</protein>
<keyword evidence="3" id="KW-1185">Reference proteome</keyword>
<sequence length="72" mass="7926">MRGVIMIILLWLLPLSMGQVVQPTWLMRPDQLPNAQAAEVRVTPEKLKQAADIRASIQKAVNDGTYVVASSP</sequence>
<dbReference type="AlphaFoldDB" id="A0A0M4EW83"/>
<keyword evidence="1" id="KW-0732">Signal</keyword>
<accession>A0A0M4EW83</accession>
<proteinExistence type="predicted"/>
<dbReference type="EMBL" id="CP012528">
    <property type="protein sequence ID" value="ALC49672.1"/>
    <property type="molecule type" value="Genomic_DNA"/>
</dbReference>
<reference evidence="2 3" key="1">
    <citation type="submission" date="2015-08" db="EMBL/GenBank/DDBJ databases">
        <title>Ancestral chromatin configuration constrains chromatin evolution on differentiating sex chromosomes in Drosophila.</title>
        <authorList>
            <person name="Zhou Q."/>
            <person name="Bachtrog D."/>
        </authorList>
    </citation>
    <scope>NUCLEOTIDE SEQUENCE [LARGE SCALE GENOMIC DNA]</scope>
    <source>
        <tissue evidence="2">Whole larvae</tissue>
    </source>
</reference>
<dbReference type="Proteomes" id="UP000494163">
    <property type="component" value="Chromosome X"/>
</dbReference>
<name>A0A0M4EW83_DROBS</name>
<feature type="signal peptide" evidence="1">
    <location>
        <begin position="1"/>
        <end position="18"/>
    </location>
</feature>
<feature type="chain" id="PRO_5005793775" evidence="1">
    <location>
        <begin position="19"/>
        <end position="72"/>
    </location>
</feature>
<evidence type="ECO:0000313" key="3">
    <source>
        <dbReference type="Proteomes" id="UP000494163"/>
    </source>
</evidence>
<evidence type="ECO:0000313" key="2">
    <source>
        <dbReference type="EMBL" id="ALC49672.1"/>
    </source>
</evidence>
<dbReference type="OrthoDB" id="8018571at2759"/>